<dbReference type="Pfam" id="PF07233">
    <property type="entry name" value="DUF1425"/>
    <property type="match status" value="1"/>
</dbReference>
<dbReference type="PROSITE" id="PS51257">
    <property type="entry name" value="PROKAR_LIPOPROTEIN"/>
    <property type="match status" value="1"/>
</dbReference>
<dbReference type="InterPro" id="IPR038483">
    <property type="entry name" value="YcfL-like_sf"/>
</dbReference>
<dbReference type="Proteomes" id="UP000305202">
    <property type="component" value="Unassembled WGS sequence"/>
</dbReference>
<evidence type="ECO:0000313" key="2">
    <source>
        <dbReference type="EMBL" id="TKI07710.1"/>
    </source>
</evidence>
<dbReference type="RefSeq" id="WP_136988704.1">
    <property type="nucleotide sequence ID" value="NZ_SZPQ01000003.1"/>
</dbReference>
<protein>
    <submittedName>
        <fullName evidence="2">DUF1425 domain-containing protein</fullName>
    </submittedName>
</protein>
<keyword evidence="1" id="KW-0732">Signal</keyword>
<feature type="chain" id="PRO_5046288257" evidence="1">
    <location>
        <begin position="24"/>
        <end position="131"/>
    </location>
</feature>
<feature type="signal peptide" evidence="1">
    <location>
        <begin position="1"/>
        <end position="23"/>
    </location>
</feature>
<reference evidence="2 3" key="1">
    <citation type="submission" date="2019-04" db="EMBL/GenBank/DDBJ databases">
        <authorList>
            <person name="Li M."/>
            <person name="Gao C."/>
        </authorList>
    </citation>
    <scope>NUCLEOTIDE SEQUENCE [LARGE SCALE GENOMIC DNA]</scope>
    <source>
        <strain evidence="2 3">BGMRC 2031</strain>
    </source>
</reference>
<proteinExistence type="predicted"/>
<comment type="caution">
    <text evidence="2">The sequence shown here is derived from an EMBL/GenBank/DDBJ whole genome shotgun (WGS) entry which is preliminary data.</text>
</comment>
<sequence length="131" mass="14416">MRNCLRRSICLAGVLAFCLPLLAGCGGHPILNIDNRQSLVMDSSVATAGITADRPAIGDVQGRKRAYAAIRNGQSHPVTIHYRFYWYDRQGLDILPFPPVQTLSIPAGGTVTVESFTGNLKARRVRLYLYL</sequence>
<evidence type="ECO:0000313" key="3">
    <source>
        <dbReference type="Proteomes" id="UP000305202"/>
    </source>
</evidence>
<dbReference type="CDD" id="cd09030">
    <property type="entry name" value="DUF1425"/>
    <property type="match status" value="1"/>
</dbReference>
<name>A0ABY2SQN2_9HYPH</name>
<dbReference type="InterPro" id="IPR010824">
    <property type="entry name" value="DUF1425"/>
</dbReference>
<evidence type="ECO:0000256" key="1">
    <source>
        <dbReference type="SAM" id="SignalP"/>
    </source>
</evidence>
<gene>
    <name evidence="2" type="ORF">FCN80_04485</name>
</gene>
<organism evidence="2 3">
    <name type="scientific">Martelella alba</name>
    <dbReference type="NCBI Taxonomy" id="2590451"/>
    <lineage>
        <taxon>Bacteria</taxon>
        <taxon>Pseudomonadati</taxon>
        <taxon>Pseudomonadota</taxon>
        <taxon>Alphaproteobacteria</taxon>
        <taxon>Hyphomicrobiales</taxon>
        <taxon>Aurantimonadaceae</taxon>
        <taxon>Martelella</taxon>
    </lineage>
</organism>
<accession>A0ABY2SQN2</accession>
<keyword evidence="3" id="KW-1185">Reference proteome</keyword>
<dbReference type="EMBL" id="SZPQ01000003">
    <property type="protein sequence ID" value="TKI07710.1"/>
    <property type="molecule type" value="Genomic_DNA"/>
</dbReference>
<dbReference type="Gene3D" id="2.60.40.3230">
    <property type="match status" value="1"/>
</dbReference>